<dbReference type="eggNOG" id="KOG2998">
    <property type="taxonomic scope" value="Eukaryota"/>
</dbReference>
<sequence length="375" mass="43273">MILDWLFGRPVYLPLFIDYAHGAGTVVMTQIYQSSFLFWIYKIFKSCYRLLTGTSELYRICDGAVQAAESARSKEETELQTLEAKEGDEKAEKSGRKVKFVNSKSLSAYVGPAAVYRIDRALLYSTTLTEVRRQLESPYSTLEEPFAIILVKKGFPGNGNPKTPQALILRQCITIIMSSYKLVHELNARAATKYDPTNRSHERKLLELWDLMMPDEKLTSRFSDQWQKIGFQGKDPATDFRGMGMLGLDNLHYYAKHHPHSVQRVLQTSHHPTAWFSMAIVGINITDFAVQLVRTRQLQHFLYTFGTTTTMFNEFYCYMFDEFGKYWAAQPMITVMDFGRVFEQFQTRIQLELLMSKETVLDPSSPVFLNSKKRL</sequence>
<feature type="domain" description="ELMO" evidence="1">
    <location>
        <begin position="200"/>
        <end position="353"/>
    </location>
</feature>
<evidence type="ECO:0000313" key="2">
    <source>
        <dbReference type="EMBL" id="KND03669.1"/>
    </source>
</evidence>
<organism evidence="2 3">
    <name type="scientific">Spizellomyces punctatus (strain DAOM BR117)</name>
    <dbReference type="NCBI Taxonomy" id="645134"/>
    <lineage>
        <taxon>Eukaryota</taxon>
        <taxon>Fungi</taxon>
        <taxon>Fungi incertae sedis</taxon>
        <taxon>Chytridiomycota</taxon>
        <taxon>Chytridiomycota incertae sedis</taxon>
        <taxon>Chytridiomycetes</taxon>
        <taxon>Spizellomycetales</taxon>
        <taxon>Spizellomycetaceae</taxon>
        <taxon>Spizellomyces</taxon>
    </lineage>
</organism>
<gene>
    <name evidence="2" type="ORF">SPPG_01140</name>
</gene>
<dbReference type="EMBL" id="KQ257451">
    <property type="protein sequence ID" value="KND03669.1"/>
    <property type="molecule type" value="Genomic_DNA"/>
</dbReference>
<dbReference type="InterPro" id="IPR050868">
    <property type="entry name" value="ELMO_domain-containing"/>
</dbReference>
<dbReference type="VEuPathDB" id="FungiDB:SPPG_01140"/>
<dbReference type="OMA" id="THANHAL"/>
<accession>A0A0L0HS40</accession>
<dbReference type="Pfam" id="PF04727">
    <property type="entry name" value="ELMO_CED12"/>
    <property type="match status" value="1"/>
</dbReference>
<dbReference type="GeneID" id="27684824"/>
<protein>
    <recommendedName>
        <fullName evidence="1">ELMO domain-containing protein</fullName>
    </recommendedName>
</protein>
<dbReference type="Proteomes" id="UP000053201">
    <property type="component" value="Unassembled WGS sequence"/>
</dbReference>
<dbReference type="PROSITE" id="PS51335">
    <property type="entry name" value="ELMO"/>
    <property type="match status" value="1"/>
</dbReference>
<dbReference type="OrthoDB" id="67155at2759"/>
<proteinExistence type="predicted"/>
<name>A0A0L0HS40_SPIPD</name>
<dbReference type="AlphaFoldDB" id="A0A0L0HS40"/>
<dbReference type="GO" id="GO:0005096">
    <property type="term" value="F:GTPase activator activity"/>
    <property type="evidence" value="ECO:0007669"/>
    <property type="project" value="TreeGrafter"/>
</dbReference>
<dbReference type="InParanoid" id="A0A0L0HS40"/>
<keyword evidence="3" id="KW-1185">Reference proteome</keyword>
<dbReference type="PANTHER" id="PTHR12771">
    <property type="entry name" value="ENGULFMENT AND CELL MOTILITY"/>
    <property type="match status" value="1"/>
</dbReference>
<evidence type="ECO:0000259" key="1">
    <source>
        <dbReference type="PROSITE" id="PS51335"/>
    </source>
</evidence>
<evidence type="ECO:0000313" key="3">
    <source>
        <dbReference type="Proteomes" id="UP000053201"/>
    </source>
</evidence>
<dbReference type="RefSeq" id="XP_016611708.1">
    <property type="nucleotide sequence ID" value="XM_016749459.1"/>
</dbReference>
<dbReference type="PANTHER" id="PTHR12771:SF51">
    <property type="entry name" value="LD01482P"/>
    <property type="match status" value="1"/>
</dbReference>
<dbReference type="InterPro" id="IPR006816">
    <property type="entry name" value="ELMO_dom"/>
</dbReference>
<reference evidence="2 3" key="1">
    <citation type="submission" date="2009-08" db="EMBL/GenBank/DDBJ databases">
        <title>The Genome Sequence of Spizellomyces punctatus strain DAOM BR117.</title>
        <authorList>
            <consortium name="The Broad Institute Genome Sequencing Platform"/>
            <person name="Russ C."/>
            <person name="Cuomo C."/>
            <person name="Shea T."/>
            <person name="Young S.K."/>
            <person name="Zeng Q."/>
            <person name="Koehrsen M."/>
            <person name="Haas B."/>
            <person name="Borodovsky M."/>
            <person name="Guigo R."/>
            <person name="Alvarado L."/>
            <person name="Berlin A."/>
            <person name="Bochicchio J."/>
            <person name="Borenstein D."/>
            <person name="Chapman S."/>
            <person name="Chen Z."/>
            <person name="Engels R."/>
            <person name="Freedman E."/>
            <person name="Gellesch M."/>
            <person name="Goldberg J."/>
            <person name="Griggs A."/>
            <person name="Gujja S."/>
            <person name="Heiman D."/>
            <person name="Hepburn T."/>
            <person name="Howarth C."/>
            <person name="Jen D."/>
            <person name="Larson L."/>
            <person name="Lewis B."/>
            <person name="Mehta T."/>
            <person name="Park D."/>
            <person name="Pearson M."/>
            <person name="Roberts A."/>
            <person name="Saif S."/>
            <person name="Shenoy N."/>
            <person name="Sisk P."/>
            <person name="Stolte C."/>
            <person name="Sykes S."/>
            <person name="Thomson T."/>
            <person name="Walk T."/>
            <person name="White J."/>
            <person name="Yandava C."/>
            <person name="Burger G."/>
            <person name="Gray M.W."/>
            <person name="Holland P.W.H."/>
            <person name="King N."/>
            <person name="Lang F.B.F."/>
            <person name="Roger A.J."/>
            <person name="Ruiz-Trillo I."/>
            <person name="Lander E."/>
            <person name="Nusbaum C."/>
        </authorList>
    </citation>
    <scope>NUCLEOTIDE SEQUENCE [LARGE SCALE GENOMIC DNA]</scope>
    <source>
        <strain evidence="2 3">DAOM BR117</strain>
    </source>
</reference>